<gene>
    <name evidence="2" type="ordered locus">Rxyl_1921</name>
</gene>
<protein>
    <recommendedName>
        <fullName evidence="1">DUF6504 domain-containing protein</fullName>
    </recommendedName>
</protein>
<accession>Q1AUR0</accession>
<evidence type="ECO:0000313" key="3">
    <source>
        <dbReference type="Proteomes" id="UP000006637"/>
    </source>
</evidence>
<dbReference type="EMBL" id="CP000386">
    <property type="protein sequence ID" value="ABG04868.1"/>
    <property type="molecule type" value="Genomic_DNA"/>
</dbReference>
<dbReference type="RefSeq" id="WP_011564883.1">
    <property type="nucleotide sequence ID" value="NC_008148.1"/>
</dbReference>
<dbReference type="AlphaFoldDB" id="Q1AUR0"/>
<name>Q1AUR0_RUBXD</name>
<evidence type="ECO:0000313" key="2">
    <source>
        <dbReference type="EMBL" id="ABG04868.1"/>
    </source>
</evidence>
<evidence type="ECO:0000259" key="1">
    <source>
        <dbReference type="Pfam" id="PF20114"/>
    </source>
</evidence>
<dbReference type="KEGG" id="rxy:Rxyl_1921"/>
<dbReference type="STRING" id="266117.Rxyl_1921"/>
<proteinExistence type="predicted"/>
<dbReference type="Proteomes" id="UP000006637">
    <property type="component" value="Chromosome"/>
</dbReference>
<dbReference type="InterPro" id="IPR045443">
    <property type="entry name" value="DUF6504"/>
</dbReference>
<reference evidence="2 3" key="1">
    <citation type="submission" date="2006-06" db="EMBL/GenBank/DDBJ databases">
        <title>Complete sequence of Rubrobacter xylanophilus DSM 9941.</title>
        <authorList>
            <consortium name="US DOE Joint Genome Institute"/>
            <person name="Copeland A."/>
            <person name="Lucas S."/>
            <person name="Lapidus A."/>
            <person name="Barry K."/>
            <person name="Detter J.C."/>
            <person name="Glavina del Rio T."/>
            <person name="Hammon N."/>
            <person name="Israni S."/>
            <person name="Dalin E."/>
            <person name="Tice H."/>
            <person name="Pitluck S."/>
            <person name="Munk A.C."/>
            <person name="Brettin T."/>
            <person name="Bruce D."/>
            <person name="Han C."/>
            <person name="Tapia R."/>
            <person name="Gilna P."/>
            <person name="Schmutz J."/>
            <person name="Larimer F."/>
            <person name="Land M."/>
            <person name="Hauser L."/>
            <person name="Kyrpides N."/>
            <person name="Lykidis A."/>
            <person name="da Costa M.S."/>
            <person name="Rainey F.A."/>
            <person name="Empadinhas N."/>
            <person name="Jolivet E."/>
            <person name="Battista J.R."/>
            <person name="Richardson P."/>
        </authorList>
    </citation>
    <scope>NUCLEOTIDE SEQUENCE [LARGE SCALE GENOMIC DNA]</scope>
    <source>
        <strain evidence="3">DSM 9941 / NBRC 16129 / PRD-1</strain>
    </source>
</reference>
<organism evidence="2 3">
    <name type="scientific">Rubrobacter xylanophilus (strain DSM 9941 / JCM 11954 / NBRC 16129 / PRD-1)</name>
    <dbReference type="NCBI Taxonomy" id="266117"/>
    <lineage>
        <taxon>Bacteria</taxon>
        <taxon>Bacillati</taxon>
        <taxon>Actinomycetota</taxon>
        <taxon>Rubrobacteria</taxon>
        <taxon>Rubrobacterales</taxon>
        <taxon>Rubrobacteraceae</taxon>
        <taxon>Rubrobacter</taxon>
    </lineage>
</organism>
<dbReference type="HOGENOM" id="CLU_1833734_0_0_11"/>
<dbReference type="Pfam" id="PF20114">
    <property type="entry name" value="DUF6504"/>
    <property type="match status" value="1"/>
</dbReference>
<feature type="domain" description="DUF6504" evidence="1">
    <location>
        <begin position="53"/>
        <end position="140"/>
    </location>
</feature>
<sequence length="140" mass="15816">MPGTSVSEIHRYPPRPEGFEEPLFPTRESRLAVAEHLLRAPWLMRASELGTRAGEPVEVRRGRAGIEVAWAPRAGCGRRRGRSWRRVVEVLDRWREVRGWWGEEGVDRRVYRVLLAGGVIADLARERGPSGGWLLVGVAD</sequence>
<keyword evidence="3" id="KW-1185">Reference proteome</keyword>